<evidence type="ECO:0000256" key="1">
    <source>
        <dbReference type="ARBA" id="ARBA00022729"/>
    </source>
</evidence>
<evidence type="ECO:0000313" key="4">
    <source>
        <dbReference type="EMBL" id="QOW08958.1"/>
    </source>
</evidence>
<proteinExistence type="predicted"/>
<sequence>MKKFYSLFAAVILAASVNAQTTTTVFSADFDDVVGTGGNDGSWSGTVAGSAATATGGFVYDNMYKGDKCLKGGTSSKAGSLTTPVLANLSGVATLTFRAGAWVGSSEKLTLNVSIIGGGSLDITSVTLVKGEFSTYTVEITGGTSSSKLVFAAAVASNNRFFIDEILVTAPTQAVVDVNATKVNLVKNTVVGNTLMFAGKADVQILNMNGQVVKTASVNENTSLDVATLAKGMYVVTAIVNGKAVTEKIIKK</sequence>
<feature type="signal peptide" evidence="2">
    <location>
        <begin position="1"/>
        <end position="19"/>
    </location>
</feature>
<dbReference type="KEGG" id="kfa:Q73A0000_00645"/>
<dbReference type="NCBIfam" id="TIGR04183">
    <property type="entry name" value="Por_Secre_tail"/>
    <property type="match status" value="1"/>
</dbReference>
<dbReference type="RefSeq" id="WP_193812169.1">
    <property type="nucleotide sequence ID" value="NZ_CP040442.1"/>
</dbReference>
<feature type="domain" description="Secretion system C-terminal sorting" evidence="3">
    <location>
        <begin position="196"/>
        <end position="250"/>
    </location>
</feature>
<gene>
    <name evidence="4" type="ORF">Q73A0000_00645</name>
</gene>
<evidence type="ECO:0000256" key="2">
    <source>
        <dbReference type="SAM" id="SignalP"/>
    </source>
</evidence>
<name>A0A7M2Y404_9FLAO</name>
<keyword evidence="5" id="KW-1185">Reference proteome</keyword>
<feature type="chain" id="PRO_5032633823" evidence="2">
    <location>
        <begin position="20"/>
        <end position="252"/>
    </location>
</feature>
<dbReference type="EMBL" id="CP040442">
    <property type="protein sequence ID" value="QOW08958.1"/>
    <property type="molecule type" value="Genomic_DNA"/>
</dbReference>
<evidence type="ECO:0000259" key="3">
    <source>
        <dbReference type="Pfam" id="PF18962"/>
    </source>
</evidence>
<evidence type="ECO:0000313" key="5">
    <source>
        <dbReference type="Proteomes" id="UP000594195"/>
    </source>
</evidence>
<dbReference type="Proteomes" id="UP000594195">
    <property type="component" value="Chromosome"/>
</dbReference>
<accession>A0A7M2Y404</accession>
<protein>
    <submittedName>
        <fullName evidence="4">T9SS type A sorting domain-containing protein</fullName>
    </submittedName>
</protein>
<dbReference type="InterPro" id="IPR026444">
    <property type="entry name" value="Secre_tail"/>
</dbReference>
<dbReference type="Pfam" id="PF18962">
    <property type="entry name" value="Por_Secre_tail"/>
    <property type="match status" value="1"/>
</dbReference>
<reference evidence="4 5" key="1">
    <citation type="submission" date="2019-05" db="EMBL/GenBank/DDBJ databases">
        <title>Chryseobacterium sp. isolated from King George Island, maritime Antarctica.</title>
        <authorList>
            <person name="Peng X."/>
        </authorList>
    </citation>
    <scope>NUCLEOTIDE SEQUENCE [LARGE SCALE GENOMIC DNA]</scope>
    <source>
        <strain evidence="4 5">7-3A</strain>
    </source>
</reference>
<keyword evidence="1 2" id="KW-0732">Signal</keyword>
<dbReference type="AlphaFoldDB" id="A0A7M2Y404"/>
<organism evidence="4 5">
    <name type="scientific">Kaistella flava</name>
    <name type="common">ex Peng et al. 2021</name>
    <dbReference type="NCBI Taxonomy" id="2038776"/>
    <lineage>
        <taxon>Bacteria</taxon>
        <taxon>Pseudomonadati</taxon>
        <taxon>Bacteroidota</taxon>
        <taxon>Flavobacteriia</taxon>
        <taxon>Flavobacteriales</taxon>
        <taxon>Weeksellaceae</taxon>
        <taxon>Chryseobacterium group</taxon>
        <taxon>Kaistella</taxon>
    </lineage>
</organism>